<organism evidence="1">
    <name type="scientific">Brugia timori</name>
    <dbReference type="NCBI Taxonomy" id="42155"/>
    <lineage>
        <taxon>Eukaryota</taxon>
        <taxon>Metazoa</taxon>
        <taxon>Ecdysozoa</taxon>
        <taxon>Nematoda</taxon>
        <taxon>Chromadorea</taxon>
        <taxon>Rhabditida</taxon>
        <taxon>Spirurina</taxon>
        <taxon>Spiruromorpha</taxon>
        <taxon>Filarioidea</taxon>
        <taxon>Onchocercidae</taxon>
        <taxon>Brugia</taxon>
    </lineage>
</organism>
<evidence type="ECO:0000313" key="1">
    <source>
        <dbReference type="WBParaSite" id="BTMF_0000522501-mRNA-1"/>
    </source>
</evidence>
<reference evidence="1" key="1">
    <citation type="submission" date="2017-02" db="UniProtKB">
        <authorList>
            <consortium name="WormBaseParasite"/>
        </authorList>
    </citation>
    <scope>IDENTIFICATION</scope>
</reference>
<proteinExistence type="predicted"/>
<accession>A0A0R3QFS7</accession>
<dbReference type="AlphaFoldDB" id="A0A0R3QFS7"/>
<sequence length="103" mass="11321">LPAIFELYTITSFDVKVTSDSKFFSAIKVFSFVFSALSSEQSKLCSEHNDSISLESGLLSWKSIQEPSEITDDLIEICWSSDESLGLRKTVGDTISPVSTKSS</sequence>
<dbReference type="WBParaSite" id="BTMF_0000522501-mRNA-1">
    <property type="protein sequence ID" value="BTMF_0000522501-mRNA-1"/>
    <property type="gene ID" value="BTMF_0000522501"/>
</dbReference>
<name>A0A0R3QFS7_9BILA</name>
<protein>
    <submittedName>
        <fullName evidence="1">Ovule protein</fullName>
    </submittedName>
</protein>